<protein>
    <submittedName>
        <fullName evidence="1">Uncharacterized protein</fullName>
    </submittedName>
</protein>
<gene>
    <name evidence="1" type="ORF">UFOVP429_107</name>
    <name evidence="2" type="ORF">UFOVP696_60</name>
</gene>
<name>A0A6J5MWT5_9CAUD</name>
<evidence type="ECO:0000313" key="2">
    <source>
        <dbReference type="EMBL" id="CAB4158192.1"/>
    </source>
</evidence>
<dbReference type="EMBL" id="LR796484">
    <property type="protein sequence ID" value="CAB4148109.1"/>
    <property type="molecule type" value="Genomic_DNA"/>
</dbReference>
<dbReference type="EMBL" id="LR796666">
    <property type="protein sequence ID" value="CAB4158192.1"/>
    <property type="molecule type" value="Genomic_DNA"/>
</dbReference>
<evidence type="ECO:0000313" key="1">
    <source>
        <dbReference type="EMBL" id="CAB4148109.1"/>
    </source>
</evidence>
<reference evidence="1" key="1">
    <citation type="submission" date="2020-04" db="EMBL/GenBank/DDBJ databases">
        <authorList>
            <person name="Chiriac C."/>
            <person name="Salcher M."/>
            <person name="Ghai R."/>
            <person name="Kavagutti S V."/>
        </authorList>
    </citation>
    <scope>NUCLEOTIDE SEQUENCE</scope>
</reference>
<accession>A0A6J5MWT5</accession>
<proteinExistence type="predicted"/>
<organism evidence="1">
    <name type="scientific">uncultured Caudovirales phage</name>
    <dbReference type="NCBI Taxonomy" id="2100421"/>
    <lineage>
        <taxon>Viruses</taxon>
        <taxon>Duplodnaviria</taxon>
        <taxon>Heunggongvirae</taxon>
        <taxon>Uroviricota</taxon>
        <taxon>Caudoviricetes</taxon>
        <taxon>Peduoviridae</taxon>
        <taxon>Maltschvirus</taxon>
        <taxon>Maltschvirus maltsch</taxon>
    </lineage>
</organism>
<sequence>MSWFSKFFKDNEDDFDVEFPDKEFPSSTLLRWFIYDIGVGDENALAEYLGLTRVSAEGNAKEREDSDLRLVDIKDLFPYIDYISTVSSDVITAAQLKVLKESPIIKDPAVQQELENDLETMREIYRSVAASTLLGAIAIAVKLGVLEQGKVALAEIDLEGEDDEF</sequence>